<keyword evidence="2" id="KW-1133">Transmembrane helix</keyword>
<feature type="transmembrane region" description="Helical" evidence="2">
    <location>
        <begin position="191"/>
        <end position="214"/>
    </location>
</feature>
<feature type="compositionally biased region" description="Pro residues" evidence="1">
    <location>
        <begin position="426"/>
        <end position="440"/>
    </location>
</feature>
<protein>
    <submittedName>
        <fullName evidence="3">Membrane protein</fullName>
    </submittedName>
</protein>
<evidence type="ECO:0000256" key="1">
    <source>
        <dbReference type="SAM" id="MobiDB-lite"/>
    </source>
</evidence>
<accession>A0A918HYA7</accession>
<name>A0A918HYA7_9ACTN</name>
<keyword evidence="2" id="KW-0812">Transmembrane</keyword>
<feature type="transmembrane region" description="Helical" evidence="2">
    <location>
        <begin position="167"/>
        <end position="185"/>
    </location>
</feature>
<dbReference type="EMBL" id="BMTP01000007">
    <property type="protein sequence ID" value="GGU41149.1"/>
    <property type="molecule type" value="Genomic_DNA"/>
</dbReference>
<sequence>MNPHRKIRSSPAVQAGVGKPVQGGLTAAALVLIPVLAIGGSDSFRAALDFASGVLSLVSLTASVAWGLFAQDRLLLSTRNRLLAQAVHRATAVASLGFLLLHATVKVSLGHVELIGALVPFGLGVTGTSGLIGFGSLAGLLMVVAASTGAARSALAGRGSIAARWRPLHMLAYPAWCCALVHGLYAGRPAATWVTTMYCLALVGVASAVSLRLLPEPVRQHLADRVLGLLGPGAEKAGRGRGRRRDSSVSPLPGSADIVPPAPYDAPRPFEELRREPAGRPPAPDGSPGLPLGRPRERPRTLTPPPAPAYEPGFPASSPGTMGAGISAAYRAVSLNNAGTGAGAGGPTEEIPYAERVPMTEELPVVTDEPATRPGYWPTPSPPPPTPSPAPASYDHEPIPPSYDPEPAPPSYGHQPAPAPYGAGGPNPPVPGPFQQPPAGEPWTAPAGDRP</sequence>
<keyword evidence="4" id="KW-1185">Reference proteome</keyword>
<reference evidence="3" key="1">
    <citation type="journal article" date="2014" name="Int. J. Syst. Evol. Microbiol.">
        <title>Complete genome sequence of Corynebacterium casei LMG S-19264T (=DSM 44701T), isolated from a smear-ripened cheese.</title>
        <authorList>
            <consortium name="US DOE Joint Genome Institute (JGI-PGF)"/>
            <person name="Walter F."/>
            <person name="Albersmeier A."/>
            <person name="Kalinowski J."/>
            <person name="Ruckert C."/>
        </authorList>
    </citation>
    <scope>NUCLEOTIDE SEQUENCE</scope>
    <source>
        <strain evidence="3">JCM 4391</strain>
    </source>
</reference>
<comment type="caution">
    <text evidence="3">The sequence shown here is derived from an EMBL/GenBank/DDBJ whole genome shotgun (WGS) entry which is preliminary data.</text>
</comment>
<evidence type="ECO:0000313" key="3">
    <source>
        <dbReference type="EMBL" id="GGU41149.1"/>
    </source>
</evidence>
<feature type="compositionally biased region" description="Pro residues" evidence="1">
    <location>
        <begin position="399"/>
        <end position="410"/>
    </location>
</feature>
<dbReference type="Proteomes" id="UP000636661">
    <property type="component" value="Unassembled WGS sequence"/>
</dbReference>
<feature type="region of interest" description="Disordered" evidence="1">
    <location>
        <begin position="337"/>
        <end position="451"/>
    </location>
</feature>
<reference evidence="3" key="2">
    <citation type="submission" date="2020-09" db="EMBL/GenBank/DDBJ databases">
        <authorList>
            <person name="Sun Q."/>
            <person name="Ohkuma M."/>
        </authorList>
    </citation>
    <scope>NUCLEOTIDE SEQUENCE</scope>
    <source>
        <strain evidence="3">JCM 4391</strain>
    </source>
</reference>
<gene>
    <name evidence="3" type="ORF">GCM10010274_31160</name>
</gene>
<feature type="transmembrane region" description="Helical" evidence="2">
    <location>
        <begin position="121"/>
        <end position="146"/>
    </location>
</feature>
<keyword evidence="2" id="KW-0472">Membrane</keyword>
<feature type="transmembrane region" description="Helical" evidence="2">
    <location>
        <begin position="82"/>
        <end position="101"/>
    </location>
</feature>
<feature type="region of interest" description="Disordered" evidence="1">
    <location>
        <begin position="233"/>
        <end position="324"/>
    </location>
</feature>
<feature type="transmembrane region" description="Helical" evidence="2">
    <location>
        <begin position="21"/>
        <end position="38"/>
    </location>
</feature>
<organism evidence="3 4">
    <name type="scientific">Streptomyces lavendofoliae</name>
    <dbReference type="NCBI Taxonomy" id="67314"/>
    <lineage>
        <taxon>Bacteria</taxon>
        <taxon>Bacillati</taxon>
        <taxon>Actinomycetota</taxon>
        <taxon>Actinomycetes</taxon>
        <taxon>Kitasatosporales</taxon>
        <taxon>Streptomycetaceae</taxon>
        <taxon>Streptomyces</taxon>
    </lineage>
</organism>
<dbReference type="PRINTS" id="PR01217">
    <property type="entry name" value="PRICHEXTENSN"/>
</dbReference>
<evidence type="ECO:0000313" key="4">
    <source>
        <dbReference type="Proteomes" id="UP000636661"/>
    </source>
</evidence>
<feature type="transmembrane region" description="Helical" evidence="2">
    <location>
        <begin position="50"/>
        <end position="70"/>
    </location>
</feature>
<evidence type="ECO:0000256" key="2">
    <source>
        <dbReference type="SAM" id="Phobius"/>
    </source>
</evidence>
<dbReference type="RefSeq" id="WP_229891080.1">
    <property type="nucleotide sequence ID" value="NZ_BMTP01000007.1"/>
</dbReference>
<feature type="compositionally biased region" description="Pro residues" evidence="1">
    <location>
        <begin position="377"/>
        <end position="390"/>
    </location>
</feature>
<proteinExistence type="predicted"/>
<dbReference type="AlphaFoldDB" id="A0A918HYA7"/>
<feature type="compositionally biased region" description="Basic and acidic residues" evidence="1">
    <location>
        <begin position="268"/>
        <end position="278"/>
    </location>
</feature>